<evidence type="ECO:0000259" key="6">
    <source>
        <dbReference type="SMART" id="SM00249"/>
    </source>
</evidence>
<dbReference type="PhylomeDB" id="A0A061ASE1"/>
<evidence type="ECO:0000256" key="1">
    <source>
        <dbReference type="ARBA" id="ARBA00022723"/>
    </source>
</evidence>
<evidence type="ECO:0000256" key="3">
    <source>
        <dbReference type="ARBA" id="ARBA00022833"/>
    </source>
</evidence>
<name>A0A061ASE1_CYBFA</name>
<feature type="coiled-coil region" evidence="4">
    <location>
        <begin position="277"/>
        <end position="370"/>
    </location>
</feature>
<dbReference type="SMART" id="SM00249">
    <property type="entry name" value="PHD"/>
    <property type="match status" value="1"/>
</dbReference>
<dbReference type="PANTHER" id="PTHR14296">
    <property type="entry name" value="REMODELING AND SPACING FACTOR 1"/>
    <property type="match status" value="1"/>
</dbReference>
<evidence type="ECO:0000313" key="7">
    <source>
        <dbReference type="EMBL" id="CDR40533.1"/>
    </source>
</evidence>
<feature type="compositionally biased region" description="Low complexity" evidence="5">
    <location>
        <begin position="524"/>
        <end position="537"/>
    </location>
</feature>
<evidence type="ECO:0000256" key="4">
    <source>
        <dbReference type="SAM" id="Coils"/>
    </source>
</evidence>
<organism evidence="7">
    <name type="scientific">Cyberlindnera fabianii</name>
    <name type="common">Yeast</name>
    <name type="synonym">Hansenula fabianii</name>
    <dbReference type="NCBI Taxonomy" id="36022"/>
    <lineage>
        <taxon>Eukaryota</taxon>
        <taxon>Fungi</taxon>
        <taxon>Dikarya</taxon>
        <taxon>Ascomycota</taxon>
        <taxon>Saccharomycotina</taxon>
        <taxon>Saccharomycetes</taxon>
        <taxon>Phaffomycetales</taxon>
        <taxon>Phaffomycetaceae</taxon>
        <taxon>Cyberlindnera</taxon>
    </lineage>
</organism>
<dbReference type="AlphaFoldDB" id="A0A061ASE1"/>
<feature type="compositionally biased region" description="Low complexity" evidence="5">
    <location>
        <begin position="647"/>
        <end position="668"/>
    </location>
</feature>
<dbReference type="OrthoDB" id="303107at2759"/>
<protein>
    <submittedName>
        <fullName evidence="7">CYFA0S05e01552g1_1</fullName>
    </submittedName>
</protein>
<feature type="compositionally biased region" description="Low complexity" evidence="5">
    <location>
        <begin position="676"/>
        <end position="687"/>
    </location>
</feature>
<keyword evidence="3" id="KW-0862">Zinc</keyword>
<accession>A0A061ASE1</accession>
<evidence type="ECO:0000256" key="2">
    <source>
        <dbReference type="ARBA" id="ARBA00022771"/>
    </source>
</evidence>
<gene>
    <name evidence="7" type="ORF">CYFA0S_05e01552g</name>
</gene>
<dbReference type="GO" id="GO:0031213">
    <property type="term" value="C:RSF complex"/>
    <property type="evidence" value="ECO:0007669"/>
    <property type="project" value="InterPro"/>
</dbReference>
<feature type="domain" description="Zinc finger PHD-type" evidence="6">
    <location>
        <begin position="390"/>
        <end position="443"/>
    </location>
</feature>
<feature type="compositionally biased region" description="Polar residues" evidence="5">
    <location>
        <begin position="583"/>
        <end position="638"/>
    </location>
</feature>
<dbReference type="PANTHER" id="PTHR14296:SF3">
    <property type="entry name" value="DIKAR, ISOFORM F"/>
    <property type="match status" value="1"/>
</dbReference>
<proteinExistence type="predicted"/>
<dbReference type="EMBL" id="LK052890">
    <property type="protein sequence ID" value="CDR40533.1"/>
    <property type="molecule type" value="Genomic_DNA"/>
</dbReference>
<keyword evidence="1" id="KW-0479">Metal-binding</keyword>
<feature type="region of interest" description="Disordered" evidence="5">
    <location>
        <begin position="505"/>
        <end position="703"/>
    </location>
</feature>
<dbReference type="GO" id="GO:0008270">
    <property type="term" value="F:zinc ion binding"/>
    <property type="evidence" value="ECO:0007669"/>
    <property type="project" value="UniProtKB-KW"/>
</dbReference>
<feature type="compositionally biased region" description="Basic and acidic residues" evidence="5">
    <location>
        <begin position="505"/>
        <end position="518"/>
    </location>
</feature>
<dbReference type="InterPro" id="IPR001965">
    <property type="entry name" value="Znf_PHD"/>
</dbReference>
<evidence type="ECO:0000256" key="5">
    <source>
        <dbReference type="SAM" id="MobiDB-lite"/>
    </source>
</evidence>
<dbReference type="InterPro" id="IPR011011">
    <property type="entry name" value="Znf_FYVE_PHD"/>
</dbReference>
<dbReference type="GO" id="GO:0006355">
    <property type="term" value="P:regulation of DNA-templated transcription"/>
    <property type="evidence" value="ECO:0007669"/>
    <property type="project" value="InterPro"/>
</dbReference>
<dbReference type="Gene3D" id="3.30.40.10">
    <property type="entry name" value="Zinc/RING finger domain, C3HC4 (zinc finger)"/>
    <property type="match status" value="1"/>
</dbReference>
<dbReference type="InterPro" id="IPR028938">
    <property type="entry name" value="Rsf1-like"/>
</dbReference>
<sequence length="703" mass="81820">MSRLKTATPPASGHPANKLTYVDEEMKNALLRTPFALLLEHETYKIQLQELRNDWRYAWVIQWLYYFRGAIKLSGEPFTVDLLEEELVGLTEPSLINKIPTNLAAALLGTKVTIDDFSFRARFLLGNATEVLGTEESPVEYQSLSLLDKFEVLHCLIVQLQYTDLFRAQVEKYENPSELRFEPIFEDSKVSFYLLSDNRIYKRSITNFPKIEVPRKYKRAKHIVPLEKFANIEPEVQWEVVAIGIYQIHDFLVSLKGNKKFKSLFDNIKEHINDLAQEDLNTRKKILKRKRDQQLNDLVSNRKRSSRLVQKEEQLRLESERKKEQEELLKKEQEKARIQRRYKQKLNQLKKDLEERLRRQTQSRRSAILEEYKPSNADDIELGEGDWLFDCYCGIREKNYDDGVKLIVCERCQRWQHLKCQDRAVRQELATKADEVLICKWCLEELEKEVVEKLEAERIAEEEAEAERERQRELQRELHRKKMEEERKRLEEQERLLEIAEKQRRDELEKERQRRALERQSLVSSAASTPPSTTATAMGTPSQVQSHVQPPVHPEAQPQTQPQPQSQNSHPSISPAPPLVGTFEQQQSVRANGSPMSAIWSPNQNPYQQPPTGQWVHSPQFQAGHLSPQSQFQGQLPPQHQMAPMHVQLPPQQQQNVPPQVGHQQPAQQPLPPPQQGQQQQQQQEQQNGSPNGGVFSVQSLIQ</sequence>
<dbReference type="SUPFAM" id="SSF57903">
    <property type="entry name" value="FYVE/PHD zinc finger"/>
    <property type="match status" value="1"/>
</dbReference>
<keyword evidence="2" id="KW-0863">Zinc-finger</keyword>
<feature type="compositionally biased region" description="Low complexity" evidence="5">
    <location>
        <begin position="554"/>
        <end position="573"/>
    </location>
</feature>
<keyword evidence="4" id="KW-0175">Coiled coil</keyword>
<dbReference type="InterPro" id="IPR013083">
    <property type="entry name" value="Znf_RING/FYVE/PHD"/>
</dbReference>
<dbReference type="VEuPathDB" id="FungiDB:BON22_2205"/>
<feature type="compositionally biased region" description="Polar residues" evidence="5">
    <location>
        <begin position="539"/>
        <end position="548"/>
    </location>
</feature>
<reference evidence="7" key="1">
    <citation type="journal article" date="2014" name="Genome Announc.">
        <title>Genome sequence of the yeast Cyberlindnera fabianii (Hansenula fabianii).</title>
        <authorList>
            <person name="Freel K.C."/>
            <person name="Sarilar V."/>
            <person name="Neuveglise C."/>
            <person name="Devillers H."/>
            <person name="Friedrich A."/>
            <person name="Schacherer J."/>
        </authorList>
    </citation>
    <scope>NUCLEOTIDE SEQUENCE</scope>
    <source>
        <strain evidence="7">YJS4271</strain>
    </source>
</reference>